<dbReference type="Gene3D" id="3.40.50.150">
    <property type="entry name" value="Vaccinia Virus protein VP39"/>
    <property type="match status" value="1"/>
</dbReference>
<organism evidence="6 7">
    <name type="scientific">Actinomarinicola tropica</name>
    <dbReference type="NCBI Taxonomy" id="2789776"/>
    <lineage>
        <taxon>Bacteria</taxon>
        <taxon>Bacillati</taxon>
        <taxon>Actinomycetota</taxon>
        <taxon>Acidimicrobiia</taxon>
        <taxon>Acidimicrobiales</taxon>
        <taxon>Iamiaceae</taxon>
        <taxon>Actinomarinicola</taxon>
    </lineage>
</organism>
<dbReference type="InterPro" id="IPR050723">
    <property type="entry name" value="CFA/CMAS"/>
</dbReference>
<dbReference type="EMBL" id="CP045851">
    <property type="protein sequence ID" value="QGG94121.1"/>
    <property type="molecule type" value="Genomic_DNA"/>
</dbReference>
<evidence type="ECO:0000313" key="6">
    <source>
        <dbReference type="EMBL" id="QGG94121.1"/>
    </source>
</evidence>
<gene>
    <name evidence="6" type="ORF">GH723_02835</name>
</gene>
<protein>
    <submittedName>
        <fullName evidence="6">Methyltransferase domain-containing protein</fullName>
    </submittedName>
</protein>
<keyword evidence="3 6" id="KW-0808">Transferase</keyword>
<proteinExistence type="inferred from homology"/>
<evidence type="ECO:0000256" key="3">
    <source>
        <dbReference type="ARBA" id="ARBA00022679"/>
    </source>
</evidence>
<dbReference type="InterPro" id="IPR003333">
    <property type="entry name" value="CMAS"/>
</dbReference>
<dbReference type="PIRSF" id="PIRSF003085">
    <property type="entry name" value="CMAS"/>
    <property type="match status" value="1"/>
</dbReference>
<dbReference type="Pfam" id="PF02353">
    <property type="entry name" value="CMAS"/>
    <property type="match status" value="1"/>
</dbReference>
<sequence>MITEPTSNRTARTPSPSAADAIGPLLDALAPNIAVRVELWDGTTAGASSGPTVRIRSVDALRRLLWAPGELGVGRAYVAGDVDIDGDIFDAVAALRPAGAQLRVGPRQLAAVVTAAKRVGAIGRPLPPPPEEARPKGGLHSLRRDAQVISHHYDVGNDFYRIVLGPSMTYSCARFADPTMTLADAQASKHDLVCRKLGLHERPGMRLLDVGCGWGSMAIHAAARYRARVVGVTISREQRDLAQQRAVDAGVADLGEIRLQDYRDVRGERFDAISSIGMSEHVGSSRIDEYFAGLAGLLAPRGRLLNHAISAVGGSKLGRRSFMGRYVFPDGELLDVADTVAAMQRAGLEVRDVESLREHYARTLRHWVANLEKSWDEAVALVGERRARVWRLYMAASAVGFEDGGLAIHQVLGVARDTEGGSGMPATRDGWATTDTAVPAENHRSVLVD</sequence>
<dbReference type="Proteomes" id="UP000334019">
    <property type="component" value="Chromosome"/>
</dbReference>
<comment type="similarity">
    <text evidence="1">Belongs to the CFA/CMAS family.</text>
</comment>
<dbReference type="KEGG" id="atq:GH723_02835"/>
<dbReference type="PANTHER" id="PTHR43667">
    <property type="entry name" value="CYCLOPROPANE-FATTY-ACYL-PHOSPHOLIPID SYNTHASE"/>
    <property type="match status" value="1"/>
</dbReference>
<evidence type="ECO:0000313" key="7">
    <source>
        <dbReference type="Proteomes" id="UP000334019"/>
    </source>
</evidence>
<dbReference type="GO" id="GO:0032259">
    <property type="term" value="P:methylation"/>
    <property type="evidence" value="ECO:0007669"/>
    <property type="project" value="UniProtKB-KW"/>
</dbReference>
<dbReference type="AlphaFoldDB" id="A0A5Q2RHS9"/>
<dbReference type="InterPro" id="IPR029063">
    <property type="entry name" value="SAM-dependent_MTases_sf"/>
</dbReference>
<reference evidence="6 7" key="1">
    <citation type="submission" date="2019-11" db="EMBL/GenBank/DDBJ databases">
        <authorList>
            <person name="He Y."/>
        </authorList>
    </citation>
    <scope>NUCLEOTIDE SEQUENCE [LARGE SCALE GENOMIC DNA]</scope>
    <source>
        <strain evidence="6 7">SCSIO 58843</strain>
    </source>
</reference>
<evidence type="ECO:0000256" key="4">
    <source>
        <dbReference type="ARBA" id="ARBA00022691"/>
    </source>
</evidence>
<dbReference type="GO" id="GO:0008610">
    <property type="term" value="P:lipid biosynthetic process"/>
    <property type="evidence" value="ECO:0007669"/>
    <property type="project" value="InterPro"/>
</dbReference>
<accession>A0A5Q2RHS9</accession>
<dbReference type="SUPFAM" id="SSF53335">
    <property type="entry name" value="S-adenosyl-L-methionine-dependent methyltransferases"/>
    <property type="match status" value="1"/>
</dbReference>
<keyword evidence="2 6" id="KW-0489">Methyltransferase</keyword>
<evidence type="ECO:0000256" key="5">
    <source>
        <dbReference type="ARBA" id="ARBA00023098"/>
    </source>
</evidence>
<dbReference type="RefSeq" id="WP_153758227.1">
    <property type="nucleotide sequence ID" value="NZ_CP045851.1"/>
</dbReference>
<keyword evidence="5" id="KW-0443">Lipid metabolism</keyword>
<evidence type="ECO:0000256" key="2">
    <source>
        <dbReference type="ARBA" id="ARBA00022603"/>
    </source>
</evidence>
<dbReference type="GO" id="GO:0008168">
    <property type="term" value="F:methyltransferase activity"/>
    <property type="evidence" value="ECO:0007669"/>
    <property type="project" value="UniProtKB-KW"/>
</dbReference>
<name>A0A5Q2RHS9_9ACTN</name>
<dbReference type="CDD" id="cd02440">
    <property type="entry name" value="AdoMet_MTases"/>
    <property type="match status" value="1"/>
</dbReference>
<evidence type="ECO:0000256" key="1">
    <source>
        <dbReference type="ARBA" id="ARBA00010815"/>
    </source>
</evidence>
<keyword evidence="7" id="KW-1185">Reference proteome</keyword>
<dbReference type="PANTHER" id="PTHR43667:SF1">
    <property type="entry name" value="CYCLOPROPANE-FATTY-ACYL-PHOSPHOLIPID SYNTHASE"/>
    <property type="match status" value="1"/>
</dbReference>
<keyword evidence="4" id="KW-0949">S-adenosyl-L-methionine</keyword>